<organism evidence="1 2">
    <name type="scientific">Nonomuraea polychroma</name>
    <dbReference type="NCBI Taxonomy" id="46176"/>
    <lineage>
        <taxon>Bacteria</taxon>
        <taxon>Bacillati</taxon>
        <taxon>Actinomycetota</taxon>
        <taxon>Actinomycetes</taxon>
        <taxon>Streptosporangiales</taxon>
        <taxon>Streptosporangiaceae</taxon>
        <taxon>Nonomuraea</taxon>
    </lineage>
</organism>
<dbReference type="RefSeq" id="WP_127937456.1">
    <property type="nucleotide sequence ID" value="NZ_SAUN01000001.1"/>
</dbReference>
<evidence type="ECO:0000313" key="1">
    <source>
        <dbReference type="EMBL" id="RVX45774.1"/>
    </source>
</evidence>
<dbReference type="AlphaFoldDB" id="A0A438MIY6"/>
<protein>
    <submittedName>
        <fullName evidence="1">Uncharacterized protein</fullName>
    </submittedName>
</protein>
<name>A0A438MIY6_9ACTN</name>
<dbReference type="Pfam" id="PF19457">
    <property type="entry name" value="DUF5994"/>
    <property type="match status" value="1"/>
</dbReference>
<accession>A0A438MIY6</accession>
<dbReference type="EMBL" id="SAUN01000001">
    <property type="protein sequence ID" value="RVX45774.1"/>
    <property type="molecule type" value="Genomic_DNA"/>
</dbReference>
<dbReference type="InterPro" id="IPR046036">
    <property type="entry name" value="DUF5994"/>
</dbReference>
<reference evidence="1 2" key="1">
    <citation type="submission" date="2019-01" db="EMBL/GenBank/DDBJ databases">
        <title>Sequencing the genomes of 1000 actinobacteria strains.</title>
        <authorList>
            <person name="Klenk H.-P."/>
        </authorList>
    </citation>
    <scope>NUCLEOTIDE SEQUENCE [LARGE SCALE GENOMIC DNA]</scope>
    <source>
        <strain evidence="1 2">DSM 43925</strain>
    </source>
</reference>
<keyword evidence="2" id="KW-1185">Reference proteome</keyword>
<sequence>MTLTLLSQRAPLSAASSAIPLADSALRLSLHPVPNRRAMVDGAWWPYSRNAAAELPGLIAAVDRLLDRVTLRVSVHGDTWQSLPRRIPARGRQIRISWSRHTDPRVITLRFATGEPVILLIIPSGAAAGAAEATLKLTAQDTAGLMPDDILTLANLPSQPAARPTRRAAIAGSSAN</sequence>
<evidence type="ECO:0000313" key="2">
    <source>
        <dbReference type="Proteomes" id="UP000284824"/>
    </source>
</evidence>
<dbReference type="OrthoDB" id="3785441at2"/>
<dbReference type="Proteomes" id="UP000284824">
    <property type="component" value="Unassembled WGS sequence"/>
</dbReference>
<gene>
    <name evidence="1" type="ORF">EDD27_8591</name>
</gene>
<proteinExistence type="predicted"/>
<comment type="caution">
    <text evidence="1">The sequence shown here is derived from an EMBL/GenBank/DDBJ whole genome shotgun (WGS) entry which is preliminary data.</text>
</comment>